<sequence length="219" mass="24961">MKLSRKTVCLHGNRNIYVLTPKNISDEITATDDQKGYFYLMSNGTGYALLSKIFALAISLGDNELIYLPLEFAYQKAYEKDFSAFENHYTGVVIFNYCTTQIDGKDILTVLNNKPIKMETISRDKLLSDEFPDRWKTRHRLTVKGKGKLLIMSGNGDIFTSMAQSCENLAEYGDDVEFNKSPPHMHHDWDENTAKSVGITFYYWHHNGGGTTDEQLQSC</sequence>
<dbReference type="AlphaFoldDB" id="A0A212JKR0"/>
<name>A0A212JKR0_9FIRM</name>
<evidence type="ECO:0000313" key="1">
    <source>
        <dbReference type="EMBL" id="SBW00033.1"/>
    </source>
</evidence>
<gene>
    <name evidence="1" type="ORF">KL86CLO1_11288</name>
</gene>
<dbReference type="EMBL" id="FLUN01000001">
    <property type="protein sequence ID" value="SBW00033.1"/>
    <property type="molecule type" value="Genomic_DNA"/>
</dbReference>
<organism evidence="1">
    <name type="scientific">uncultured Eubacteriales bacterium</name>
    <dbReference type="NCBI Taxonomy" id="172733"/>
    <lineage>
        <taxon>Bacteria</taxon>
        <taxon>Bacillati</taxon>
        <taxon>Bacillota</taxon>
        <taxon>Clostridia</taxon>
        <taxon>Eubacteriales</taxon>
        <taxon>environmental samples</taxon>
    </lineage>
</organism>
<reference evidence="1" key="1">
    <citation type="submission" date="2016-04" db="EMBL/GenBank/DDBJ databases">
        <authorList>
            <person name="Evans L.H."/>
            <person name="Alamgir A."/>
            <person name="Owens N."/>
            <person name="Weber N.D."/>
            <person name="Virtaneva K."/>
            <person name="Barbian K."/>
            <person name="Babar A."/>
            <person name="Rosenke K."/>
        </authorList>
    </citation>
    <scope>NUCLEOTIDE SEQUENCE</scope>
    <source>
        <strain evidence="1">86</strain>
    </source>
</reference>
<proteinExistence type="predicted"/>
<protein>
    <submittedName>
        <fullName evidence="1">Uncharacterized protein</fullName>
    </submittedName>
</protein>
<accession>A0A212JKR0</accession>